<dbReference type="Proteomes" id="UP000198964">
    <property type="component" value="Unassembled WGS sequence"/>
</dbReference>
<dbReference type="STRING" id="655355.SAMN05216283_11734"/>
<evidence type="ECO:0000313" key="4">
    <source>
        <dbReference type="Proteomes" id="UP000198964"/>
    </source>
</evidence>
<protein>
    <submittedName>
        <fullName evidence="3">Putative auto-transporter adhesin, head GIN domain</fullName>
    </submittedName>
</protein>
<dbReference type="Pfam" id="PF10988">
    <property type="entry name" value="DUF2807"/>
    <property type="match status" value="1"/>
</dbReference>
<reference evidence="3 4" key="1">
    <citation type="submission" date="2016-10" db="EMBL/GenBank/DDBJ databases">
        <authorList>
            <person name="de Groot N.N."/>
        </authorList>
    </citation>
    <scope>NUCLEOTIDE SEQUENCE [LARGE SCALE GENOMIC DNA]</scope>
    <source>
        <strain evidence="3 4">CGMCC 1.9156</strain>
    </source>
</reference>
<dbReference type="RefSeq" id="WP_093921603.1">
    <property type="nucleotide sequence ID" value="NZ_FONW01000017.1"/>
</dbReference>
<feature type="domain" description="Putative auto-transporter adhesin head GIN" evidence="2">
    <location>
        <begin position="40"/>
        <end position="220"/>
    </location>
</feature>
<dbReference type="EMBL" id="FONW01000017">
    <property type="protein sequence ID" value="SFF82656.1"/>
    <property type="molecule type" value="Genomic_DNA"/>
</dbReference>
<organism evidence="3 4">
    <name type="scientific">Sunxiuqinia elliptica</name>
    <dbReference type="NCBI Taxonomy" id="655355"/>
    <lineage>
        <taxon>Bacteria</taxon>
        <taxon>Pseudomonadati</taxon>
        <taxon>Bacteroidota</taxon>
        <taxon>Bacteroidia</taxon>
        <taxon>Marinilabiliales</taxon>
        <taxon>Prolixibacteraceae</taxon>
        <taxon>Sunxiuqinia</taxon>
    </lineage>
</organism>
<evidence type="ECO:0000313" key="3">
    <source>
        <dbReference type="EMBL" id="SFF82656.1"/>
    </source>
</evidence>
<dbReference type="PANTHER" id="PTHR39200:SF1">
    <property type="entry name" value="AUTO-TRANSPORTER ADHESIN HEAD GIN DOMAIN-CONTAINING PROTEIN-RELATED"/>
    <property type="match status" value="1"/>
</dbReference>
<dbReference type="PANTHER" id="PTHR39200">
    <property type="entry name" value="HYPOTHETICAL EXPORTED PROTEIN"/>
    <property type="match status" value="1"/>
</dbReference>
<evidence type="ECO:0000256" key="1">
    <source>
        <dbReference type="SAM" id="SignalP"/>
    </source>
</evidence>
<gene>
    <name evidence="3" type="ORF">SAMN05216283_11734</name>
</gene>
<keyword evidence="4" id="KW-1185">Reference proteome</keyword>
<dbReference type="AlphaFoldDB" id="A0A1I2LZT7"/>
<proteinExistence type="predicted"/>
<dbReference type="InterPro" id="IPR021255">
    <property type="entry name" value="DUF2807"/>
</dbReference>
<keyword evidence="1" id="KW-0732">Signal</keyword>
<accession>A0A1I2LZT7</accession>
<dbReference type="Gene3D" id="2.160.20.120">
    <property type="match status" value="1"/>
</dbReference>
<sequence>MKITQITTLLFLSVFVLSPFFSLANKEWDDDDVRTYDVENFQRVVLEGGYKVILEQSGKPGLRIKADEESFEYIDVDSDNGTLHVELKEKHFNFESMILYIEFEQLESLKIEGGVKLETKGYLDLNDFYLSVEGGAKIEMEMKAEEVHLQGEGGVSYTFRGVARKMDVRLSGAGHLNANDFKTEEVAIDIEGVGGASVYATKYLKAQIEGVGKIRYRGNPQIDKNIEGIGFVRPD</sequence>
<evidence type="ECO:0000259" key="2">
    <source>
        <dbReference type="Pfam" id="PF10988"/>
    </source>
</evidence>
<name>A0A1I2LZT7_9BACT</name>
<feature type="signal peptide" evidence="1">
    <location>
        <begin position="1"/>
        <end position="24"/>
    </location>
</feature>
<feature type="chain" id="PRO_5011687204" evidence="1">
    <location>
        <begin position="25"/>
        <end position="235"/>
    </location>
</feature>